<proteinExistence type="predicted"/>
<dbReference type="EMBL" id="JAWWNJ010000004">
    <property type="protein sequence ID" value="KAK7057135.1"/>
    <property type="molecule type" value="Genomic_DNA"/>
</dbReference>
<feature type="transmembrane region" description="Helical" evidence="1">
    <location>
        <begin position="104"/>
        <end position="126"/>
    </location>
</feature>
<feature type="transmembrane region" description="Helical" evidence="1">
    <location>
        <begin position="64"/>
        <end position="84"/>
    </location>
</feature>
<evidence type="ECO:0000313" key="3">
    <source>
        <dbReference type="Proteomes" id="UP001362999"/>
    </source>
</evidence>
<reference evidence="2 3" key="1">
    <citation type="journal article" date="2024" name="J Genomics">
        <title>Draft genome sequencing and assembly of Favolaschia claudopus CIRM-BRFM 2984 isolated from oak limbs.</title>
        <authorList>
            <person name="Navarro D."/>
            <person name="Drula E."/>
            <person name="Chaduli D."/>
            <person name="Cazenave R."/>
            <person name="Ahrendt S."/>
            <person name="Wang J."/>
            <person name="Lipzen A."/>
            <person name="Daum C."/>
            <person name="Barry K."/>
            <person name="Grigoriev I.V."/>
            <person name="Favel A."/>
            <person name="Rosso M.N."/>
            <person name="Martin F."/>
        </authorList>
    </citation>
    <scope>NUCLEOTIDE SEQUENCE [LARGE SCALE GENOMIC DNA]</scope>
    <source>
        <strain evidence="2 3">CIRM-BRFM 2984</strain>
    </source>
</reference>
<keyword evidence="3" id="KW-1185">Reference proteome</keyword>
<organism evidence="2 3">
    <name type="scientific">Favolaschia claudopus</name>
    <dbReference type="NCBI Taxonomy" id="2862362"/>
    <lineage>
        <taxon>Eukaryota</taxon>
        <taxon>Fungi</taxon>
        <taxon>Dikarya</taxon>
        <taxon>Basidiomycota</taxon>
        <taxon>Agaricomycotina</taxon>
        <taxon>Agaricomycetes</taxon>
        <taxon>Agaricomycetidae</taxon>
        <taxon>Agaricales</taxon>
        <taxon>Marasmiineae</taxon>
        <taxon>Mycenaceae</taxon>
        <taxon>Favolaschia</taxon>
    </lineage>
</organism>
<dbReference type="AlphaFoldDB" id="A0AAW0DYN0"/>
<dbReference type="GO" id="GO:0016740">
    <property type="term" value="F:transferase activity"/>
    <property type="evidence" value="ECO:0007669"/>
    <property type="project" value="UniProtKB-KW"/>
</dbReference>
<keyword evidence="1" id="KW-0472">Membrane</keyword>
<comment type="caution">
    <text evidence="2">The sequence shown here is derived from an EMBL/GenBank/DDBJ whole genome shotgun (WGS) entry which is preliminary data.</text>
</comment>
<dbReference type="Proteomes" id="UP001362999">
    <property type="component" value="Unassembled WGS sequence"/>
</dbReference>
<keyword evidence="1" id="KW-1133">Transmembrane helix</keyword>
<sequence length="237" mass="26566">MAGQFAATRDASGKVVLYLSPTRPAPISVPFELREEITPDVWAGRLDQITQAASRYYKPIFERVWAVVAFLSIVIVPMALFRVILDAMHGDDHTLAHINEARGITFAISVGMIIFFLVPIAIWKYIGQKQVNAMLKQWERADRTGRGSLPMSTWKVKTPGLIRSNIVLTIQLPPGAAVTSFHVNAYLPSYINPPVDADANYYYPYKPEPGLPRMSVIGNVPLFKNNEKREFYGSEKV</sequence>
<keyword evidence="1" id="KW-0812">Transmembrane</keyword>
<keyword evidence="2" id="KW-0808">Transferase</keyword>
<protein>
    <submittedName>
        <fullName evidence="2">Arginine methyl transferase</fullName>
    </submittedName>
</protein>
<name>A0AAW0DYN0_9AGAR</name>
<gene>
    <name evidence="2" type="ORF">R3P38DRAFT_2839512</name>
</gene>
<evidence type="ECO:0000256" key="1">
    <source>
        <dbReference type="SAM" id="Phobius"/>
    </source>
</evidence>
<accession>A0AAW0DYN0</accession>
<evidence type="ECO:0000313" key="2">
    <source>
        <dbReference type="EMBL" id="KAK7057135.1"/>
    </source>
</evidence>